<evidence type="ECO:0000256" key="8">
    <source>
        <dbReference type="ARBA" id="ARBA00022842"/>
    </source>
</evidence>
<dbReference type="NCBIfam" id="TIGR01380">
    <property type="entry name" value="glut_syn"/>
    <property type="match status" value="1"/>
</dbReference>
<dbReference type="EMBL" id="CP011299">
    <property type="protein sequence ID" value="ANF17246.1"/>
    <property type="molecule type" value="Genomic_DNA"/>
</dbReference>
<dbReference type="OrthoDB" id="9785415at2"/>
<proteinExistence type="inferred from homology"/>
<evidence type="ECO:0000256" key="10">
    <source>
        <dbReference type="HAMAP-Rule" id="MF_00162"/>
    </source>
</evidence>
<dbReference type="PANTHER" id="PTHR21621:SF4">
    <property type="entry name" value="GLUTATHIONE SYNTHETASE"/>
    <property type="match status" value="1"/>
</dbReference>
<dbReference type="GO" id="GO:0005524">
    <property type="term" value="F:ATP binding"/>
    <property type="evidence" value="ECO:0007669"/>
    <property type="project" value="UniProtKB-UniRule"/>
</dbReference>
<dbReference type="Gene3D" id="3.30.470.20">
    <property type="entry name" value="ATP-grasp fold, B domain"/>
    <property type="match status" value="1"/>
</dbReference>
<dbReference type="RefSeq" id="WP_075474372.1">
    <property type="nucleotide sequence ID" value="NZ_CP011299.1"/>
</dbReference>
<keyword evidence="6 10" id="KW-0547">Nucleotide-binding</keyword>
<dbReference type="PATRIC" id="fig|118110.3.peg.499"/>
<dbReference type="InterPro" id="IPR004218">
    <property type="entry name" value="GSHS_ATP-bd"/>
</dbReference>
<evidence type="ECO:0000256" key="5">
    <source>
        <dbReference type="ARBA" id="ARBA00022723"/>
    </source>
</evidence>
<comment type="catalytic activity">
    <reaction evidence="10">
        <text>gamma-L-glutamyl-L-cysteine + glycine + ATP = glutathione + ADP + phosphate + H(+)</text>
        <dbReference type="Rhea" id="RHEA:13557"/>
        <dbReference type="ChEBI" id="CHEBI:15378"/>
        <dbReference type="ChEBI" id="CHEBI:30616"/>
        <dbReference type="ChEBI" id="CHEBI:43474"/>
        <dbReference type="ChEBI" id="CHEBI:57305"/>
        <dbReference type="ChEBI" id="CHEBI:57925"/>
        <dbReference type="ChEBI" id="CHEBI:58173"/>
        <dbReference type="ChEBI" id="CHEBI:456216"/>
        <dbReference type="EC" id="6.3.2.3"/>
    </reaction>
</comment>
<keyword evidence="5" id="KW-0479">Metal-binding</keyword>
<sequence length="319" mass="36806">MKIKLGIVMDPICSINIKKDSSFAILLEAQKRKYSIYYMELLDLYLENNKPFAKAKLLTLKNNIKKWFFFKKEKNISLLNLDIILMRKDPPINEQYIYITYILEQAENQGVLVINKPKSLRNFNEKLFTIWFPNLIPKTLITSNISKIHNFLQKYEDIIIKPLNGMGGFSIFRIKKNDPNTMVIIETMTNHGKKLCISQIYLPEIKNGDKRILVINGKPFPWCLSRIPKINENRGNLAVGGTGKVKKLTRYDWNIANFVSKTLKKNGLYFVGLDVIGNKLTEINITSPTCINEIQSKCKISISNIILNSIEKRLLKNSS</sequence>
<dbReference type="PANTHER" id="PTHR21621">
    <property type="entry name" value="RIBOSOMAL PROTEIN S6 MODIFICATION PROTEIN"/>
    <property type="match status" value="1"/>
</dbReference>
<dbReference type="GO" id="GO:0005737">
    <property type="term" value="C:cytoplasm"/>
    <property type="evidence" value="ECO:0007669"/>
    <property type="project" value="TreeGrafter"/>
</dbReference>
<gene>
    <name evidence="10" type="primary">gshB</name>
    <name evidence="12" type="ORF">XW81_02520</name>
</gene>
<comment type="cofactor">
    <cofactor evidence="1">
        <name>Mn(2+)</name>
        <dbReference type="ChEBI" id="CHEBI:29035"/>
    </cofactor>
</comment>
<evidence type="ECO:0000256" key="1">
    <source>
        <dbReference type="ARBA" id="ARBA00001936"/>
    </source>
</evidence>
<protein>
    <recommendedName>
        <fullName evidence="10">Glutathione synthetase</fullName>
        <ecNumber evidence="10">6.3.2.3</ecNumber>
    </recommendedName>
    <alternativeName>
        <fullName evidence="10">GSH synthetase</fullName>
        <shortName evidence="10">GSH-S</shortName>
        <shortName evidence="10">GSHase</shortName>
    </alternativeName>
    <alternativeName>
        <fullName evidence="10">Glutathione synthase</fullName>
    </alternativeName>
</protein>
<comment type="cofactor">
    <cofactor evidence="2">
        <name>Mg(2+)</name>
        <dbReference type="ChEBI" id="CHEBI:18420"/>
    </cofactor>
</comment>
<dbReference type="Pfam" id="PF02955">
    <property type="entry name" value="GSH-S_ATP"/>
    <property type="match status" value="1"/>
</dbReference>
<feature type="domain" description="ATP-grasp" evidence="11">
    <location>
        <begin position="126"/>
        <end position="311"/>
    </location>
</feature>
<evidence type="ECO:0000256" key="7">
    <source>
        <dbReference type="ARBA" id="ARBA00022840"/>
    </source>
</evidence>
<evidence type="ECO:0000313" key="12">
    <source>
        <dbReference type="EMBL" id="ANF17246.1"/>
    </source>
</evidence>
<dbReference type="UniPathway" id="UPA00142">
    <property type="reaction ID" value="UER00210"/>
</dbReference>
<dbReference type="Pfam" id="PF02951">
    <property type="entry name" value="GSH-S_N"/>
    <property type="match status" value="1"/>
</dbReference>
<dbReference type="InterPro" id="IPR004215">
    <property type="entry name" value="GSHS_N"/>
</dbReference>
<dbReference type="SUPFAM" id="SSF52440">
    <property type="entry name" value="PreATP-grasp domain"/>
    <property type="match status" value="1"/>
</dbReference>
<keyword evidence="9" id="KW-0464">Manganese</keyword>
<dbReference type="FunFam" id="3.40.50.20:FF:000009">
    <property type="entry name" value="Glutathione synthetase"/>
    <property type="match status" value="1"/>
</dbReference>
<dbReference type="Gene3D" id="3.30.1490.20">
    <property type="entry name" value="ATP-grasp fold, A domain"/>
    <property type="match status" value="1"/>
</dbReference>
<evidence type="ECO:0000256" key="9">
    <source>
        <dbReference type="ARBA" id="ARBA00023211"/>
    </source>
</evidence>
<dbReference type="SUPFAM" id="SSF56059">
    <property type="entry name" value="Glutathione synthetase ATP-binding domain-like"/>
    <property type="match status" value="1"/>
</dbReference>
<dbReference type="InterPro" id="IPR011761">
    <property type="entry name" value="ATP-grasp"/>
</dbReference>
<accession>A0A172WE39</accession>
<evidence type="ECO:0000313" key="13">
    <source>
        <dbReference type="Proteomes" id="UP000077654"/>
    </source>
</evidence>
<evidence type="ECO:0000256" key="4">
    <source>
        <dbReference type="ARBA" id="ARBA00022684"/>
    </source>
</evidence>
<dbReference type="GO" id="GO:0046872">
    <property type="term" value="F:metal ion binding"/>
    <property type="evidence" value="ECO:0007669"/>
    <property type="project" value="UniProtKB-KW"/>
</dbReference>
<dbReference type="InterPro" id="IPR006284">
    <property type="entry name" value="Glut_synth_pro"/>
</dbReference>
<keyword evidence="4 10" id="KW-0317">Glutathione biosynthesis</keyword>
<dbReference type="InterPro" id="IPR013815">
    <property type="entry name" value="ATP_grasp_subdomain_1"/>
</dbReference>
<evidence type="ECO:0000256" key="3">
    <source>
        <dbReference type="ARBA" id="ARBA00022598"/>
    </source>
</evidence>
<reference evidence="12 13" key="1">
    <citation type="submission" date="2015-04" db="EMBL/GenBank/DDBJ databases">
        <title>Buchnera aphidicola assembly.</title>
        <authorList>
            <person name="Zhang Y."/>
        </authorList>
    </citation>
    <scope>NUCLEOTIDE SEQUENCE [LARGE SCALE GENOMIC DNA]</scope>
    <source>
        <strain evidence="12 13">SC</strain>
    </source>
</reference>
<keyword evidence="7 10" id="KW-0067">ATP-binding</keyword>
<organism evidence="12 13">
    <name type="scientific">Buchnera aphidicola subsp. Schlechtendalia chinensis</name>
    <dbReference type="NCBI Taxonomy" id="118110"/>
    <lineage>
        <taxon>Bacteria</taxon>
        <taxon>Pseudomonadati</taxon>
        <taxon>Pseudomonadota</taxon>
        <taxon>Gammaproteobacteria</taxon>
        <taxon>Enterobacterales</taxon>
        <taxon>Erwiniaceae</taxon>
        <taxon>Buchnera</taxon>
    </lineage>
</organism>
<keyword evidence="8" id="KW-0460">Magnesium</keyword>
<comment type="pathway">
    <text evidence="10">Sulfur metabolism; glutathione biosynthesis; glutathione from L-cysteine and L-glutamate: step 2/2.</text>
</comment>
<dbReference type="InterPro" id="IPR016185">
    <property type="entry name" value="PreATP-grasp_dom_sf"/>
</dbReference>
<evidence type="ECO:0000256" key="2">
    <source>
        <dbReference type="ARBA" id="ARBA00001946"/>
    </source>
</evidence>
<evidence type="ECO:0000259" key="11">
    <source>
        <dbReference type="PROSITE" id="PS50975"/>
    </source>
</evidence>
<evidence type="ECO:0000256" key="6">
    <source>
        <dbReference type="ARBA" id="ARBA00022741"/>
    </source>
</evidence>
<dbReference type="NCBIfam" id="NF003573">
    <property type="entry name" value="PRK05246.1"/>
    <property type="match status" value="1"/>
</dbReference>
<dbReference type="Proteomes" id="UP000077654">
    <property type="component" value="Chromosome"/>
</dbReference>
<comment type="similarity">
    <text evidence="10">Belongs to the prokaryotic GSH synthase family.</text>
</comment>
<keyword evidence="13" id="KW-1185">Reference proteome</keyword>
<dbReference type="STRING" id="118110.XW81_02520"/>
<dbReference type="PROSITE" id="PS50975">
    <property type="entry name" value="ATP_GRASP"/>
    <property type="match status" value="1"/>
</dbReference>
<dbReference type="AlphaFoldDB" id="A0A172WE39"/>
<name>A0A172WE39_BUCSC</name>
<dbReference type="GO" id="GO:0004363">
    <property type="term" value="F:glutathione synthase activity"/>
    <property type="evidence" value="ECO:0007669"/>
    <property type="project" value="UniProtKB-UniRule"/>
</dbReference>
<keyword evidence="3 10" id="KW-0436">Ligase</keyword>
<dbReference type="EC" id="6.3.2.3" evidence="10"/>
<dbReference type="HAMAP" id="MF_00162">
    <property type="entry name" value="GSH_S"/>
    <property type="match status" value="1"/>
</dbReference>
<dbReference type="Gene3D" id="3.40.50.20">
    <property type="match status" value="1"/>
</dbReference>